<feature type="domain" description="Transposase DDE" evidence="1">
    <location>
        <begin position="2"/>
        <end position="63"/>
    </location>
</feature>
<sequence length="64" mass="7186">MTFVDSAKIQVCHNLRILRHQVLKVPRSAEKERWGGSTTLNYTLLSVDQSGMISIKVTTANVDK</sequence>
<evidence type="ECO:0000313" key="2">
    <source>
        <dbReference type="EMBL" id="PCS21145.1"/>
    </source>
</evidence>
<organism evidence="2 3">
    <name type="scientific">Candidatus Enterovibrio escicola</name>
    <dbReference type="NCBI Taxonomy" id="1927127"/>
    <lineage>
        <taxon>Bacteria</taxon>
        <taxon>Pseudomonadati</taxon>
        <taxon>Pseudomonadota</taxon>
        <taxon>Gammaproteobacteria</taxon>
        <taxon>Vibrionales</taxon>
        <taxon>Vibrionaceae</taxon>
        <taxon>Enterovibrio</taxon>
    </lineage>
</organism>
<comment type="caution">
    <text evidence="2">The sequence shown here is derived from an EMBL/GenBank/DDBJ whole genome shotgun (WGS) entry which is preliminary data.</text>
</comment>
<name>A0A2A5SZ22_9GAMM</name>
<dbReference type="Pfam" id="PF13612">
    <property type="entry name" value="DDE_Tnp_1_3"/>
    <property type="match status" value="1"/>
</dbReference>
<dbReference type="Proteomes" id="UP000219020">
    <property type="component" value="Unassembled WGS sequence"/>
</dbReference>
<dbReference type="AlphaFoldDB" id="A0A2A5SZ22"/>
<proteinExistence type="predicted"/>
<keyword evidence="3" id="KW-1185">Reference proteome</keyword>
<evidence type="ECO:0000313" key="3">
    <source>
        <dbReference type="Proteomes" id="UP000219020"/>
    </source>
</evidence>
<dbReference type="EMBL" id="NBYY01000039">
    <property type="protein sequence ID" value="PCS21145.1"/>
    <property type="molecule type" value="Genomic_DNA"/>
</dbReference>
<reference evidence="3" key="1">
    <citation type="submission" date="2017-04" db="EMBL/GenBank/DDBJ databases">
        <title>Genome evolution of the luminous symbionts of deep sea anglerfish.</title>
        <authorList>
            <person name="Hendry T.A."/>
        </authorList>
    </citation>
    <scope>NUCLEOTIDE SEQUENCE [LARGE SCALE GENOMIC DNA]</scope>
</reference>
<evidence type="ECO:0000259" key="1">
    <source>
        <dbReference type="Pfam" id="PF13612"/>
    </source>
</evidence>
<dbReference type="InterPro" id="IPR025668">
    <property type="entry name" value="Tnp_DDE_dom"/>
</dbReference>
<protein>
    <submittedName>
        <fullName evidence="2">Mobile element protein</fullName>
    </submittedName>
</protein>
<gene>
    <name evidence="2" type="ORF">BTN49_3292</name>
</gene>
<accession>A0A2A5SZ22</accession>